<comment type="caution">
    <text evidence="2">The sequence shown here is derived from an EMBL/GenBank/DDBJ whole genome shotgun (WGS) entry which is preliminary data.</text>
</comment>
<sequence>MCERVQLKQDQEAGEEKGDEKKGGVAHTQGARCEGSAGCAGDLPVYVAVPHIVDDASGGSHHDAADPEEGQKAQTFAGRDGAACVWQEDSPGAGKEEEPGADGPVQAGKKSVRAY</sequence>
<evidence type="ECO:0000256" key="1">
    <source>
        <dbReference type="SAM" id="MobiDB-lite"/>
    </source>
</evidence>
<feature type="region of interest" description="Disordered" evidence="1">
    <location>
        <begin position="1"/>
        <end position="32"/>
    </location>
</feature>
<dbReference type="EMBL" id="BJYG01000030">
    <property type="protein sequence ID" value="GEN63976.1"/>
    <property type="molecule type" value="Genomic_DNA"/>
</dbReference>
<dbReference type="AlphaFoldDB" id="A0A511XM22"/>
<accession>A0A511XM22</accession>
<protein>
    <submittedName>
        <fullName evidence="2">Uncharacterized protein</fullName>
    </submittedName>
</protein>
<proteinExistence type="predicted"/>
<name>A0A511XM22_9PROT</name>
<feature type="compositionally biased region" description="Basic and acidic residues" evidence="1">
    <location>
        <begin position="60"/>
        <end position="71"/>
    </location>
</feature>
<organism evidence="2 3">
    <name type="scientific">Acetobacter oeni</name>
    <dbReference type="NCBI Taxonomy" id="304077"/>
    <lineage>
        <taxon>Bacteria</taxon>
        <taxon>Pseudomonadati</taxon>
        <taxon>Pseudomonadota</taxon>
        <taxon>Alphaproteobacteria</taxon>
        <taxon>Acetobacterales</taxon>
        <taxon>Acetobacteraceae</taxon>
        <taxon>Acetobacter</taxon>
    </lineage>
</organism>
<feature type="region of interest" description="Disordered" evidence="1">
    <location>
        <begin position="54"/>
        <end position="115"/>
    </location>
</feature>
<gene>
    <name evidence="2" type="ORF">AOE01nite_22000</name>
</gene>
<feature type="compositionally biased region" description="Basic and acidic residues" evidence="1">
    <location>
        <begin position="1"/>
        <end position="23"/>
    </location>
</feature>
<dbReference type="Proteomes" id="UP000321746">
    <property type="component" value="Unassembled WGS sequence"/>
</dbReference>
<keyword evidence="3" id="KW-1185">Reference proteome</keyword>
<reference evidence="2 3" key="1">
    <citation type="submission" date="2019-07" db="EMBL/GenBank/DDBJ databases">
        <title>Whole genome shotgun sequence of Acetobacter oeni NBRC 105207.</title>
        <authorList>
            <person name="Hosoyama A."/>
            <person name="Uohara A."/>
            <person name="Ohji S."/>
            <person name="Ichikawa N."/>
        </authorList>
    </citation>
    <scope>NUCLEOTIDE SEQUENCE [LARGE SCALE GENOMIC DNA]</scope>
    <source>
        <strain evidence="2 3">NBRC 105207</strain>
    </source>
</reference>
<evidence type="ECO:0000313" key="2">
    <source>
        <dbReference type="EMBL" id="GEN63976.1"/>
    </source>
</evidence>
<evidence type="ECO:0000313" key="3">
    <source>
        <dbReference type="Proteomes" id="UP000321746"/>
    </source>
</evidence>